<dbReference type="InterPro" id="IPR000340">
    <property type="entry name" value="Dual-sp_phosphatase_cat-dom"/>
</dbReference>
<dbReference type="Pfam" id="PF00782">
    <property type="entry name" value="DSPc"/>
    <property type="match status" value="1"/>
</dbReference>
<sequence>MNNRSISEIEERLFLGTVDSSKDLGLLKEKKISHILNISQHCNNFPKRFEYLQLYHLDTDGDFILTKFPLICDFIGNCLTNGGVVLVHCTAGISRSGTAVLCYIMKKYGYDFENALIYVREKRYVQPNTSFKWQLRVWFNFQYDLEKKVDHEKSLLIKKMQILSTAFHTLYGKLEVGWDAKDPELKKFIKTMKVLSQQEIWLSIQQSQKLIELAKAKDPKIVNLSKRYVMYKFVPSFNSWNFEENDQFVEEFVSPLKKILKKRSKTNSLQKNL</sequence>
<dbReference type="CDD" id="cd14498">
    <property type="entry name" value="DSP"/>
    <property type="match status" value="1"/>
</dbReference>
<dbReference type="GO" id="GO:0008579">
    <property type="term" value="F:JUN kinase phosphatase activity"/>
    <property type="evidence" value="ECO:0007669"/>
    <property type="project" value="TreeGrafter"/>
</dbReference>
<keyword evidence="2" id="KW-0904">Protein phosphatase</keyword>
<keyword evidence="1" id="KW-0378">Hydrolase</keyword>
<dbReference type="InterPro" id="IPR029021">
    <property type="entry name" value="Prot-tyrosine_phosphatase-like"/>
</dbReference>
<dbReference type="SUPFAM" id="SSF52799">
    <property type="entry name" value="(Phosphotyrosine protein) phosphatases II"/>
    <property type="match status" value="1"/>
</dbReference>
<dbReference type="GO" id="GO:0005737">
    <property type="term" value="C:cytoplasm"/>
    <property type="evidence" value="ECO:0007669"/>
    <property type="project" value="TreeGrafter"/>
</dbReference>
<protein>
    <submittedName>
        <fullName evidence="5">Dual specificity protein phosphatase</fullName>
    </submittedName>
</protein>
<dbReference type="PANTHER" id="PTHR46377">
    <property type="entry name" value="DUAL SPECIFICITY PROTEIN PHOSPHATASE 19"/>
    <property type="match status" value="1"/>
</dbReference>
<evidence type="ECO:0000259" key="3">
    <source>
        <dbReference type="PROSITE" id="PS50054"/>
    </source>
</evidence>
<evidence type="ECO:0000313" key="5">
    <source>
        <dbReference type="EMBL" id="KAJ3438023.1"/>
    </source>
</evidence>
<dbReference type="PROSITE" id="PS50054">
    <property type="entry name" value="TYR_PHOSPHATASE_DUAL"/>
    <property type="match status" value="1"/>
</dbReference>
<dbReference type="SMART" id="SM00195">
    <property type="entry name" value="DSPc"/>
    <property type="match status" value="1"/>
</dbReference>
<evidence type="ECO:0000313" key="6">
    <source>
        <dbReference type="Proteomes" id="UP001146793"/>
    </source>
</evidence>
<accession>A0AAV7Z7I0</accession>
<gene>
    <name evidence="5" type="ORF">M0812_17202</name>
</gene>
<dbReference type="Gene3D" id="3.90.190.10">
    <property type="entry name" value="Protein tyrosine phosphatase superfamily"/>
    <property type="match status" value="1"/>
</dbReference>
<dbReference type="EMBL" id="JANTQA010000033">
    <property type="protein sequence ID" value="KAJ3438023.1"/>
    <property type="molecule type" value="Genomic_DNA"/>
</dbReference>
<name>A0AAV7Z7I0_9EUKA</name>
<feature type="domain" description="Tyrosine specific protein phosphatases" evidence="4">
    <location>
        <begin position="81"/>
        <end position="123"/>
    </location>
</feature>
<dbReference type="Proteomes" id="UP001146793">
    <property type="component" value="Unassembled WGS sequence"/>
</dbReference>
<dbReference type="PROSITE" id="PS00383">
    <property type="entry name" value="TYR_PHOSPHATASE_1"/>
    <property type="match status" value="1"/>
</dbReference>
<reference evidence="5" key="1">
    <citation type="submission" date="2022-08" db="EMBL/GenBank/DDBJ databases">
        <title>Novel sulphate-reducing endosymbionts in the free-living metamonad Anaeramoeba.</title>
        <authorList>
            <person name="Jerlstrom-Hultqvist J."/>
            <person name="Cepicka I."/>
            <person name="Gallot-Lavallee L."/>
            <person name="Salas-Leiva D."/>
            <person name="Curtis B.A."/>
            <person name="Zahonova K."/>
            <person name="Pipaliya S."/>
            <person name="Dacks J."/>
            <person name="Roger A.J."/>
        </authorList>
    </citation>
    <scope>NUCLEOTIDE SEQUENCE</scope>
    <source>
        <strain evidence="5">Busselton2</strain>
    </source>
</reference>
<comment type="caution">
    <text evidence="5">The sequence shown here is derived from an EMBL/GenBank/DDBJ whole genome shotgun (WGS) entry which is preliminary data.</text>
</comment>
<proteinExistence type="predicted"/>
<evidence type="ECO:0000256" key="2">
    <source>
        <dbReference type="ARBA" id="ARBA00022912"/>
    </source>
</evidence>
<evidence type="ECO:0000259" key="4">
    <source>
        <dbReference type="PROSITE" id="PS50056"/>
    </source>
</evidence>
<dbReference type="AlphaFoldDB" id="A0AAV7Z7I0"/>
<feature type="domain" description="Tyrosine-protein phosphatase" evidence="3">
    <location>
        <begin position="5"/>
        <end position="144"/>
    </location>
</feature>
<evidence type="ECO:0000256" key="1">
    <source>
        <dbReference type="ARBA" id="ARBA00022801"/>
    </source>
</evidence>
<dbReference type="InterPro" id="IPR016130">
    <property type="entry name" value="Tyr_Pase_AS"/>
</dbReference>
<organism evidence="5 6">
    <name type="scientific">Anaeramoeba flamelloides</name>
    <dbReference type="NCBI Taxonomy" id="1746091"/>
    <lineage>
        <taxon>Eukaryota</taxon>
        <taxon>Metamonada</taxon>
        <taxon>Anaeramoebidae</taxon>
        <taxon>Anaeramoeba</taxon>
    </lineage>
</organism>
<dbReference type="InterPro" id="IPR020422">
    <property type="entry name" value="TYR_PHOSPHATASE_DUAL_dom"/>
</dbReference>
<dbReference type="InterPro" id="IPR000387">
    <property type="entry name" value="Tyr_Pase_dom"/>
</dbReference>
<dbReference type="PROSITE" id="PS50056">
    <property type="entry name" value="TYR_PHOSPHATASE_2"/>
    <property type="match status" value="1"/>
</dbReference>
<dbReference type="PANTHER" id="PTHR46377:SF1">
    <property type="entry name" value="DUAL SPECIFICITY PROTEIN PHOSPHATASE 19"/>
    <property type="match status" value="1"/>
</dbReference>